<gene>
    <name evidence="2" type="ORF">K444DRAFT_612331</name>
</gene>
<evidence type="ECO:0000259" key="1">
    <source>
        <dbReference type="Pfam" id="PF24809"/>
    </source>
</evidence>
<dbReference type="OrthoDB" id="61900at2759"/>
<accession>A0A2J6TC52</accession>
<feature type="domain" description="DUF7708" evidence="1">
    <location>
        <begin position="105"/>
        <end position="249"/>
    </location>
</feature>
<name>A0A2J6TC52_9HELO</name>
<proteinExistence type="predicted"/>
<evidence type="ECO:0000313" key="3">
    <source>
        <dbReference type="Proteomes" id="UP000235371"/>
    </source>
</evidence>
<dbReference type="AlphaFoldDB" id="A0A2J6TC52"/>
<dbReference type="InParanoid" id="A0A2J6TC52"/>
<protein>
    <recommendedName>
        <fullName evidence="1">DUF7708 domain-containing protein</fullName>
    </recommendedName>
</protein>
<dbReference type="InterPro" id="IPR056125">
    <property type="entry name" value="DUF7708"/>
</dbReference>
<sequence>MEESTTQDALGPHLCPPDALYGSLLVSNDLNKSLSGWFVGDLLTDGLGQARQAFKDAVNEFRVHVSERECATWLDNSTTIYDVEEAVNLAKQKYEGKSPKSRAKRWLTSCSSRLMYYSVIMDTLSQHHPEYVSLAWGAMKFLFIAVINHEELITEISKTVANIADVLPRADLSANLYPTQRMKVAVARLYAKILQFVREAIKWYKKGKLAHSVSAILKPYDLSFKTVVEDISKASRQVDAEAAAACRVEIRTLHLKIQHLTQLSTAYFTSQGLASSSMAEELAQQAGIFRQRQIMQIAAIPVLRHIPNPDESLDYCRSIKRRRRSHILLDTAQITKLQHWHQTADAFPLLIARCIGLRTVTRDFSVELLDTIRGSNVPAIWALSQPNWDEEELLSLGGLLLSLSMQALVLNPQVLSASINPISSYHFENISNEDQGFKLLRRCLSGVKRMYIVLDLTLVHAAVEYNCGRTSTFVQNFINLLLGRLEKGIKLVIVAEKSEGFPAVIERDLLEDSQIFVSGQKPGPRIREGFRRGMTRYSSHVLPVRSDSRGVENWLSAVDGSVGIV</sequence>
<dbReference type="EMBL" id="KZ613788">
    <property type="protein sequence ID" value="PMD60573.1"/>
    <property type="molecule type" value="Genomic_DNA"/>
</dbReference>
<dbReference type="Pfam" id="PF24809">
    <property type="entry name" value="DUF7708"/>
    <property type="match status" value="1"/>
</dbReference>
<dbReference type="RefSeq" id="XP_024737477.1">
    <property type="nucleotide sequence ID" value="XM_024880108.1"/>
</dbReference>
<evidence type="ECO:0000313" key="2">
    <source>
        <dbReference type="EMBL" id="PMD60573.1"/>
    </source>
</evidence>
<organism evidence="2 3">
    <name type="scientific">Hyaloscypha bicolor E</name>
    <dbReference type="NCBI Taxonomy" id="1095630"/>
    <lineage>
        <taxon>Eukaryota</taxon>
        <taxon>Fungi</taxon>
        <taxon>Dikarya</taxon>
        <taxon>Ascomycota</taxon>
        <taxon>Pezizomycotina</taxon>
        <taxon>Leotiomycetes</taxon>
        <taxon>Helotiales</taxon>
        <taxon>Hyaloscyphaceae</taxon>
        <taxon>Hyaloscypha</taxon>
        <taxon>Hyaloscypha bicolor</taxon>
    </lineage>
</organism>
<reference evidence="2 3" key="1">
    <citation type="submission" date="2016-04" db="EMBL/GenBank/DDBJ databases">
        <title>A degradative enzymes factory behind the ericoid mycorrhizal symbiosis.</title>
        <authorList>
            <consortium name="DOE Joint Genome Institute"/>
            <person name="Martino E."/>
            <person name="Morin E."/>
            <person name="Grelet G."/>
            <person name="Kuo A."/>
            <person name="Kohler A."/>
            <person name="Daghino S."/>
            <person name="Barry K."/>
            <person name="Choi C."/>
            <person name="Cichocki N."/>
            <person name="Clum A."/>
            <person name="Copeland A."/>
            <person name="Hainaut M."/>
            <person name="Haridas S."/>
            <person name="Labutti K."/>
            <person name="Lindquist E."/>
            <person name="Lipzen A."/>
            <person name="Khouja H.-R."/>
            <person name="Murat C."/>
            <person name="Ohm R."/>
            <person name="Olson A."/>
            <person name="Spatafora J."/>
            <person name="Veneault-Fourrey C."/>
            <person name="Henrissat B."/>
            <person name="Grigoriev I."/>
            <person name="Martin F."/>
            <person name="Perotto S."/>
        </authorList>
    </citation>
    <scope>NUCLEOTIDE SEQUENCE [LARGE SCALE GENOMIC DNA]</scope>
    <source>
        <strain evidence="2 3">E</strain>
    </source>
</reference>
<dbReference type="Proteomes" id="UP000235371">
    <property type="component" value="Unassembled WGS sequence"/>
</dbReference>
<dbReference type="STRING" id="1095630.A0A2J6TC52"/>
<dbReference type="GeneID" id="36588185"/>
<keyword evidence="3" id="KW-1185">Reference proteome</keyword>